<feature type="non-terminal residue" evidence="1">
    <location>
        <position position="614"/>
    </location>
</feature>
<protein>
    <recommendedName>
        <fullName evidence="3">HYR domain-containing protein</fullName>
    </recommendedName>
</protein>
<evidence type="ECO:0000313" key="1">
    <source>
        <dbReference type="EMBL" id="MCZ0732565.1"/>
    </source>
</evidence>
<evidence type="ECO:0008006" key="3">
    <source>
        <dbReference type="Google" id="ProtNLM"/>
    </source>
</evidence>
<name>A0ABT4HQR8_MYCIR</name>
<dbReference type="RefSeq" id="WP_268788177.1">
    <property type="nucleotide sequence ID" value="NZ_JAPQYE010000045.1"/>
</dbReference>
<comment type="caution">
    <text evidence="1">The sequence shown here is derived from an EMBL/GenBank/DDBJ whole genome shotgun (WGS) entry which is preliminary data.</text>
</comment>
<feature type="non-terminal residue" evidence="1">
    <location>
        <position position="1"/>
    </location>
</feature>
<organism evidence="1 2">
    <name type="scientific">Mycolicibacterium iranicum</name>
    <name type="common">Mycobacterium iranicum</name>
    <dbReference type="NCBI Taxonomy" id="912594"/>
    <lineage>
        <taxon>Bacteria</taxon>
        <taxon>Bacillati</taxon>
        <taxon>Actinomycetota</taxon>
        <taxon>Actinomycetes</taxon>
        <taxon>Mycobacteriales</taxon>
        <taxon>Mycobacteriaceae</taxon>
        <taxon>Mycolicibacterium</taxon>
    </lineage>
</organism>
<dbReference type="EMBL" id="JAPQYE010000045">
    <property type="protein sequence ID" value="MCZ0732565.1"/>
    <property type="molecule type" value="Genomic_DNA"/>
</dbReference>
<gene>
    <name evidence="1" type="ORF">OY187_31430</name>
</gene>
<reference evidence="1" key="1">
    <citation type="submission" date="2022-12" db="EMBL/GenBank/DDBJ databases">
        <title>Whole genome sequence of Mycolicibacterium iranicum strain SBH312.</title>
        <authorList>
            <person name="Jani J."/>
            <person name="Arifin Mustapha Z."/>
            <person name="Ahmed K."/>
            <person name="Kai Ling C."/>
        </authorList>
    </citation>
    <scope>NUCLEOTIDE SEQUENCE</scope>
    <source>
        <strain evidence="1">SBH312</strain>
    </source>
</reference>
<proteinExistence type="predicted"/>
<keyword evidence="2" id="KW-1185">Reference proteome</keyword>
<accession>A0ABT4HQR8</accession>
<sequence length="614" mass="59256">SASTGVSTVSFTATDEDGNTNAVPAFTVVTVVGLGPVEVSPILVVAPAAAGLAGQPVTVSPIVVLTDPDSDIESVVVTVDGDGVLGWGALPGGLDADDSVAGQVTFSGAATAAAYQDLLQSLTLTSASTGVSTVSFTVTDVDGNSNVLPAATAVTVVGLGPVEVSPVVIVAPAAAGTTGQPVTVSPIVVLTDPDSDIESVVVTVDGGGVLGWTLSGGIDADDSVAGQVTFSGAATAAAYQDLLQSLTLTSGTAGISTVSFAVTDADGNTNVLPAATAVTVVGLGAVEVAPVVIVAPAAAGTTGQPITVSPIVVLTDPDSDIESVLVTVDGGGVLGWTLSGGIDADDSVAGQVTFSGAASAAVYQQVLQSLTLTSSTPGLQTVSFEVTDVDGNTNVLPAATAVTVVGLGAVEVAPVVIVAPVAAGTTGQPITVSPVVVLTDPDSDIESVVVTVDGDGVFGWGALLGGIDADDSVAGQVTFSGAASAAVYQQVLQSVTLTSATAGVQTVSFEVTDVDGNTNVLPAATAVTVVGLGAVEVAPVVIVAPAAAGTTGQPITVSPVVVLTDPDSDIESVVVTVDGDGVFGWGALLGGIDADDSVAGQVTFSGAATAAAYQ</sequence>
<evidence type="ECO:0000313" key="2">
    <source>
        <dbReference type="Proteomes" id="UP001084650"/>
    </source>
</evidence>
<dbReference type="Proteomes" id="UP001084650">
    <property type="component" value="Unassembled WGS sequence"/>
</dbReference>